<evidence type="ECO:0000256" key="3">
    <source>
        <dbReference type="ARBA" id="ARBA00023163"/>
    </source>
</evidence>
<dbReference type="OrthoDB" id="371301at2"/>
<name>A0A5C1QF36_9SPIO</name>
<dbReference type="CDD" id="cd06170">
    <property type="entry name" value="LuxR_C_like"/>
    <property type="match status" value="1"/>
</dbReference>
<reference evidence="6 7" key="1">
    <citation type="submission" date="2019-02" db="EMBL/GenBank/DDBJ databases">
        <title>Complete Genome Sequence and Methylome Analysis of free living Spirochaetas.</title>
        <authorList>
            <person name="Fomenkov A."/>
            <person name="Dubinina G."/>
            <person name="Leshcheva N."/>
            <person name="Mikheeva N."/>
            <person name="Grabovich M."/>
            <person name="Vincze T."/>
            <person name="Roberts R.J."/>
        </authorList>
    </citation>
    <scope>NUCLEOTIDE SEQUENCE [LARGE SCALE GENOMIC DNA]</scope>
    <source>
        <strain evidence="6 7">K2</strain>
    </source>
</reference>
<dbReference type="Pfam" id="PF00196">
    <property type="entry name" value="GerE"/>
    <property type="match status" value="1"/>
</dbReference>
<dbReference type="EMBL" id="CP036150">
    <property type="protein sequence ID" value="QEN06703.1"/>
    <property type="molecule type" value="Genomic_DNA"/>
</dbReference>
<sequence>MIVLSTYFFIYKILLELTHSKVRIFRIVTTVIVMIQLSRGLIYYYLPNLSAVNTYPFFILIISLYLFYIGYQFITGINLKWNQAVQDLIKRMGIFTLIFAPFSAVIYISLNLFKIKETISLDFVYLAILSMVSVSVVLHYLTTLGTIPSKTSPDDEFLEKYHISPREKEVLELLLKGYSNKQIGEKLFISFTTVRTHVSHIFEKTLVKSRMELVSKILSE</sequence>
<evidence type="ECO:0000256" key="1">
    <source>
        <dbReference type="ARBA" id="ARBA00023015"/>
    </source>
</evidence>
<keyword evidence="3" id="KW-0804">Transcription</keyword>
<keyword evidence="4" id="KW-1133">Transmembrane helix</keyword>
<keyword evidence="2" id="KW-0238">DNA-binding</keyword>
<dbReference type="PRINTS" id="PR00038">
    <property type="entry name" value="HTHLUXR"/>
</dbReference>
<proteinExistence type="predicted"/>
<feature type="transmembrane region" description="Helical" evidence="4">
    <location>
        <begin position="24"/>
        <end position="46"/>
    </location>
</feature>
<keyword evidence="1" id="KW-0805">Transcription regulation</keyword>
<gene>
    <name evidence="6" type="ORF">EXM22_01360</name>
</gene>
<keyword evidence="7" id="KW-1185">Reference proteome</keyword>
<evidence type="ECO:0000256" key="2">
    <source>
        <dbReference type="ARBA" id="ARBA00023125"/>
    </source>
</evidence>
<dbReference type="PROSITE" id="PS50043">
    <property type="entry name" value="HTH_LUXR_2"/>
    <property type="match status" value="1"/>
</dbReference>
<dbReference type="GO" id="GO:0006355">
    <property type="term" value="P:regulation of DNA-templated transcription"/>
    <property type="evidence" value="ECO:0007669"/>
    <property type="project" value="InterPro"/>
</dbReference>
<dbReference type="PANTHER" id="PTHR44688:SF16">
    <property type="entry name" value="DNA-BINDING TRANSCRIPTIONAL ACTIVATOR DEVR_DOSR"/>
    <property type="match status" value="1"/>
</dbReference>
<protein>
    <submittedName>
        <fullName evidence="6">LuxR family transcriptional regulator</fullName>
    </submittedName>
</protein>
<dbReference type="Gene3D" id="1.10.10.10">
    <property type="entry name" value="Winged helix-like DNA-binding domain superfamily/Winged helix DNA-binding domain"/>
    <property type="match status" value="1"/>
</dbReference>
<dbReference type="InterPro" id="IPR016032">
    <property type="entry name" value="Sig_transdc_resp-reg_C-effctor"/>
</dbReference>
<evidence type="ECO:0000313" key="7">
    <source>
        <dbReference type="Proteomes" id="UP000324209"/>
    </source>
</evidence>
<dbReference type="PROSITE" id="PS00622">
    <property type="entry name" value="HTH_LUXR_1"/>
    <property type="match status" value="1"/>
</dbReference>
<feature type="domain" description="HTH luxR-type" evidence="5">
    <location>
        <begin position="156"/>
        <end position="220"/>
    </location>
</feature>
<dbReference type="Proteomes" id="UP000324209">
    <property type="component" value="Chromosome"/>
</dbReference>
<evidence type="ECO:0000259" key="5">
    <source>
        <dbReference type="PROSITE" id="PS50043"/>
    </source>
</evidence>
<organism evidence="6 7">
    <name type="scientific">Oceanispirochaeta crateris</name>
    <dbReference type="NCBI Taxonomy" id="2518645"/>
    <lineage>
        <taxon>Bacteria</taxon>
        <taxon>Pseudomonadati</taxon>
        <taxon>Spirochaetota</taxon>
        <taxon>Spirochaetia</taxon>
        <taxon>Spirochaetales</taxon>
        <taxon>Spirochaetaceae</taxon>
        <taxon>Oceanispirochaeta</taxon>
    </lineage>
</organism>
<accession>A0A5C1QF36</accession>
<evidence type="ECO:0000313" key="6">
    <source>
        <dbReference type="EMBL" id="QEN06703.1"/>
    </source>
</evidence>
<dbReference type="AlphaFoldDB" id="A0A5C1QF36"/>
<keyword evidence="4" id="KW-0812">Transmembrane</keyword>
<feature type="transmembrane region" description="Helical" evidence="4">
    <location>
        <begin position="92"/>
        <end position="113"/>
    </location>
</feature>
<evidence type="ECO:0000256" key="4">
    <source>
        <dbReference type="SAM" id="Phobius"/>
    </source>
</evidence>
<dbReference type="SMART" id="SM00421">
    <property type="entry name" value="HTH_LUXR"/>
    <property type="match status" value="1"/>
</dbReference>
<dbReference type="PANTHER" id="PTHR44688">
    <property type="entry name" value="DNA-BINDING TRANSCRIPTIONAL ACTIVATOR DEVR_DOSR"/>
    <property type="match status" value="1"/>
</dbReference>
<dbReference type="GO" id="GO:0003677">
    <property type="term" value="F:DNA binding"/>
    <property type="evidence" value="ECO:0007669"/>
    <property type="project" value="UniProtKB-KW"/>
</dbReference>
<dbReference type="KEGG" id="ock:EXM22_01360"/>
<dbReference type="RefSeq" id="WP_149484786.1">
    <property type="nucleotide sequence ID" value="NZ_CP036150.1"/>
</dbReference>
<feature type="transmembrane region" description="Helical" evidence="4">
    <location>
        <begin position="52"/>
        <end position="71"/>
    </location>
</feature>
<dbReference type="SUPFAM" id="SSF46894">
    <property type="entry name" value="C-terminal effector domain of the bipartite response regulators"/>
    <property type="match status" value="1"/>
</dbReference>
<dbReference type="InterPro" id="IPR000792">
    <property type="entry name" value="Tscrpt_reg_LuxR_C"/>
</dbReference>
<keyword evidence="4" id="KW-0472">Membrane</keyword>
<dbReference type="InterPro" id="IPR036388">
    <property type="entry name" value="WH-like_DNA-bd_sf"/>
</dbReference>
<feature type="transmembrane region" description="Helical" evidence="4">
    <location>
        <begin position="119"/>
        <end position="141"/>
    </location>
</feature>